<reference evidence="1" key="1">
    <citation type="submission" date="2020-06" db="EMBL/GenBank/DDBJ databases">
        <authorList>
            <consortium name="Plant Systems Biology data submission"/>
        </authorList>
    </citation>
    <scope>NUCLEOTIDE SEQUENCE</scope>
    <source>
        <strain evidence="1">D6</strain>
    </source>
</reference>
<dbReference type="CDD" id="cd18186">
    <property type="entry name" value="BTB_POZ_ZBTB_KLHL-like"/>
    <property type="match status" value="1"/>
</dbReference>
<sequence>MDDADGKETNNEVQVCKRLRCTDPDLTVLVKYLNEEENVAQKEYYMYSHVLAGLSNFIDTALSVDMKEKATCKIVFPDVTPEIFEMALKILLDPVASRSLKAKDAIQLIKFYDQYEFAGGVQLCDDVFANYFQQKLAAYRDSLSSPEETDFFVEALVLVFQFKLRKAMNDGRKCIQGRMELNLSRHGRFMFTTEHIEKLQPAIRKGLFGSTWSMDFNGLFPEGLSLEDLSSSLFPKYYVTWASAVISGCACPLVEVSGTGNDIDGVYERENTKYRGHRYRKVGAPTEYSGAFVIDRNELSEGGWAIMEEDTGGNPIKFFWVCPNSASLEVPPEEGPWVISCEAGYAYKSKIPRIRLLGPQERR</sequence>
<gene>
    <name evidence="1" type="ORF">SEMRO_1268_G257800.1</name>
</gene>
<protein>
    <recommendedName>
        <fullName evidence="3">BTB domain-containing protein</fullName>
    </recommendedName>
</protein>
<name>A0A9N8EP39_9STRA</name>
<dbReference type="Proteomes" id="UP001153069">
    <property type="component" value="Unassembled WGS sequence"/>
</dbReference>
<evidence type="ECO:0000313" key="2">
    <source>
        <dbReference type="Proteomes" id="UP001153069"/>
    </source>
</evidence>
<evidence type="ECO:0008006" key="3">
    <source>
        <dbReference type="Google" id="ProtNLM"/>
    </source>
</evidence>
<dbReference type="InterPro" id="IPR011333">
    <property type="entry name" value="SKP1/BTB/POZ_sf"/>
</dbReference>
<dbReference type="AlphaFoldDB" id="A0A9N8EP39"/>
<dbReference type="Gene3D" id="3.30.710.10">
    <property type="entry name" value="Potassium Channel Kv1.1, Chain A"/>
    <property type="match status" value="1"/>
</dbReference>
<evidence type="ECO:0000313" key="1">
    <source>
        <dbReference type="EMBL" id="CAB9522110.1"/>
    </source>
</evidence>
<comment type="caution">
    <text evidence="1">The sequence shown here is derived from an EMBL/GenBank/DDBJ whole genome shotgun (WGS) entry which is preliminary data.</text>
</comment>
<accession>A0A9N8EP39</accession>
<proteinExistence type="predicted"/>
<keyword evidence="2" id="KW-1185">Reference proteome</keyword>
<dbReference type="OrthoDB" id="56564at2759"/>
<dbReference type="EMBL" id="CAICTM010001266">
    <property type="protein sequence ID" value="CAB9522110.1"/>
    <property type="molecule type" value="Genomic_DNA"/>
</dbReference>
<organism evidence="1 2">
    <name type="scientific">Seminavis robusta</name>
    <dbReference type="NCBI Taxonomy" id="568900"/>
    <lineage>
        <taxon>Eukaryota</taxon>
        <taxon>Sar</taxon>
        <taxon>Stramenopiles</taxon>
        <taxon>Ochrophyta</taxon>
        <taxon>Bacillariophyta</taxon>
        <taxon>Bacillariophyceae</taxon>
        <taxon>Bacillariophycidae</taxon>
        <taxon>Naviculales</taxon>
        <taxon>Naviculaceae</taxon>
        <taxon>Seminavis</taxon>
    </lineage>
</organism>